<organism evidence="1 2">
    <name type="scientific">Polaribacter vadi</name>
    <dbReference type="NCBI Taxonomy" id="1774273"/>
    <lineage>
        <taxon>Bacteria</taxon>
        <taxon>Pseudomonadati</taxon>
        <taxon>Bacteroidota</taxon>
        <taxon>Flavobacteriia</taxon>
        <taxon>Flavobacteriales</taxon>
        <taxon>Flavobacteriaceae</taxon>
    </lineage>
</organism>
<dbReference type="Pfam" id="PF00300">
    <property type="entry name" value="His_Phos_1"/>
    <property type="match status" value="1"/>
</dbReference>
<dbReference type="InterPro" id="IPR029033">
    <property type="entry name" value="His_PPase_superfam"/>
</dbReference>
<dbReference type="EMBL" id="LSFM01000025">
    <property type="protein sequence ID" value="OBY61816.1"/>
    <property type="molecule type" value="Genomic_DNA"/>
</dbReference>
<dbReference type="AlphaFoldDB" id="A0A1B8TQ78"/>
<dbReference type="Gene3D" id="3.40.50.1240">
    <property type="entry name" value="Phosphoglycerate mutase-like"/>
    <property type="match status" value="1"/>
</dbReference>
<accession>A0A1B8TQ78</accession>
<keyword evidence="2" id="KW-1185">Reference proteome</keyword>
<dbReference type="OrthoDB" id="9810154at2"/>
<dbReference type="SUPFAM" id="SSF53254">
    <property type="entry name" value="Phosphoglycerate mutase-like"/>
    <property type="match status" value="1"/>
</dbReference>
<comment type="caution">
    <text evidence="1">The sequence shown here is derived from an EMBL/GenBank/DDBJ whole genome shotgun (WGS) entry which is preliminary data.</text>
</comment>
<dbReference type="CDD" id="cd07040">
    <property type="entry name" value="HP"/>
    <property type="match status" value="1"/>
</dbReference>
<dbReference type="STRING" id="1774273.LPB03_15760"/>
<dbReference type="Proteomes" id="UP000092584">
    <property type="component" value="Unassembled WGS sequence"/>
</dbReference>
<evidence type="ECO:0000313" key="2">
    <source>
        <dbReference type="Proteomes" id="UP000092584"/>
    </source>
</evidence>
<evidence type="ECO:0000313" key="1">
    <source>
        <dbReference type="EMBL" id="OBY61816.1"/>
    </source>
</evidence>
<sequence>MKTLYIVRHAKSSWKYSGIEDIDRPLKKRGIKDAHLMSKFLSKEIARPDVFISSSANRALHTGIIFCENLEYPLANLQINRQLYSFSDGYLVKTVYALDDAFNSAIIFSHDHGINTFVNKFGNTPIAHVSTCGIIGIKFQEKHWKNIKKGKTFMVEFPKNHK</sequence>
<dbReference type="KEGG" id="pob:LPB03_15760"/>
<proteinExistence type="predicted"/>
<protein>
    <submittedName>
        <fullName evidence="1">Histidine phosphatase family protein</fullName>
    </submittedName>
</protein>
<name>A0A1B8TQ78_9FLAO</name>
<dbReference type="SMART" id="SM00855">
    <property type="entry name" value="PGAM"/>
    <property type="match status" value="1"/>
</dbReference>
<reference evidence="2" key="1">
    <citation type="submission" date="2016-02" db="EMBL/GenBank/DDBJ databases">
        <authorList>
            <person name="Shin S.-K."/>
            <person name="Yi H."/>
            <person name="Kim E."/>
        </authorList>
    </citation>
    <scope>NUCLEOTIDE SEQUENCE [LARGE SCALE GENOMIC DNA]</scope>
    <source>
        <strain evidence="2">LPB0003</strain>
    </source>
</reference>
<dbReference type="InterPro" id="IPR013078">
    <property type="entry name" value="His_Pase_superF_clade-1"/>
</dbReference>
<dbReference type="RefSeq" id="WP_065320183.1">
    <property type="nucleotide sequence ID" value="NZ_CAXBLX010000034.1"/>
</dbReference>
<gene>
    <name evidence="1" type="ORF">LPB3_13535</name>
</gene>